<evidence type="ECO:0000313" key="2">
    <source>
        <dbReference type="EMBL" id="KAF6397220.1"/>
    </source>
</evidence>
<keyword evidence="3" id="KW-1185">Reference proteome</keyword>
<organism evidence="2 3">
    <name type="scientific">Rousettus aegyptiacus</name>
    <name type="common">Egyptian fruit bat</name>
    <name type="synonym">Pteropus aegyptiacus</name>
    <dbReference type="NCBI Taxonomy" id="9407"/>
    <lineage>
        <taxon>Eukaryota</taxon>
        <taxon>Metazoa</taxon>
        <taxon>Chordata</taxon>
        <taxon>Craniata</taxon>
        <taxon>Vertebrata</taxon>
        <taxon>Euteleostomi</taxon>
        <taxon>Mammalia</taxon>
        <taxon>Eutheria</taxon>
        <taxon>Laurasiatheria</taxon>
        <taxon>Chiroptera</taxon>
        <taxon>Yinpterochiroptera</taxon>
        <taxon>Pteropodoidea</taxon>
        <taxon>Pteropodidae</taxon>
        <taxon>Rousettinae</taxon>
        <taxon>Rousettus</taxon>
    </lineage>
</organism>
<name>A0A7J8BG14_ROUAE</name>
<dbReference type="Proteomes" id="UP000593571">
    <property type="component" value="Unassembled WGS sequence"/>
</dbReference>
<protein>
    <submittedName>
        <fullName evidence="2">Uncharacterized protein</fullName>
    </submittedName>
</protein>
<gene>
    <name evidence="2" type="ORF">HJG63_009862</name>
</gene>
<feature type="region of interest" description="Disordered" evidence="1">
    <location>
        <begin position="20"/>
        <end position="39"/>
    </location>
</feature>
<accession>A0A7J8BG14</accession>
<reference evidence="2 3" key="1">
    <citation type="journal article" date="2020" name="Nature">
        <title>Six reference-quality genomes reveal evolution of bat adaptations.</title>
        <authorList>
            <person name="Jebb D."/>
            <person name="Huang Z."/>
            <person name="Pippel M."/>
            <person name="Hughes G.M."/>
            <person name="Lavrichenko K."/>
            <person name="Devanna P."/>
            <person name="Winkler S."/>
            <person name="Jermiin L.S."/>
            <person name="Skirmuntt E.C."/>
            <person name="Katzourakis A."/>
            <person name="Burkitt-Gray L."/>
            <person name="Ray D.A."/>
            <person name="Sullivan K.A.M."/>
            <person name="Roscito J.G."/>
            <person name="Kirilenko B.M."/>
            <person name="Davalos L.M."/>
            <person name="Corthals A.P."/>
            <person name="Power M.L."/>
            <person name="Jones G."/>
            <person name="Ransome R.D."/>
            <person name="Dechmann D.K.N."/>
            <person name="Locatelli A.G."/>
            <person name="Puechmaille S.J."/>
            <person name="Fedrigo O."/>
            <person name="Jarvis E.D."/>
            <person name="Hiller M."/>
            <person name="Vernes S.C."/>
            <person name="Myers E.W."/>
            <person name="Teeling E.C."/>
        </authorList>
    </citation>
    <scope>NUCLEOTIDE SEQUENCE [LARGE SCALE GENOMIC DNA]</scope>
    <source>
        <strain evidence="2">MRouAeg1</strain>
        <tissue evidence="2">Muscle</tissue>
    </source>
</reference>
<proteinExistence type="predicted"/>
<evidence type="ECO:0000313" key="3">
    <source>
        <dbReference type="Proteomes" id="UP000593571"/>
    </source>
</evidence>
<feature type="compositionally biased region" description="Polar residues" evidence="1">
    <location>
        <begin position="92"/>
        <end position="103"/>
    </location>
</feature>
<dbReference type="EMBL" id="JACASE010000017">
    <property type="protein sequence ID" value="KAF6397220.1"/>
    <property type="molecule type" value="Genomic_DNA"/>
</dbReference>
<evidence type="ECO:0000256" key="1">
    <source>
        <dbReference type="SAM" id="MobiDB-lite"/>
    </source>
</evidence>
<feature type="region of interest" description="Disordered" evidence="1">
    <location>
        <begin position="91"/>
        <end position="131"/>
    </location>
</feature>
<dbReference type="AlphaFoldDB" id="A0A7J8BG14"/>
<sequence>MHSRVQVRCKREPDYHRLRWRGGRAGGRAPHPSTHQHDLPADNELLHHAHTHVHARTSSYHSLNKICPVRRLEKNRQRGREKDDHSWAKCWSSETSSLGSTVKFSERGPCSDLTDDAKVGRTTKPSHPSRL</sequence>
<comment type="caution">
    <text evidence="2">The sequence shown here is derived from an EMBL/GenBank/DDBJ whole genome shotgun (WGS) entry which is preliminary data.</text>
</comment>